<evidence type="ECO:0000256" key="2">
    <source>
        <dbReference type="ARBA" id="ARBA00023145"/>
    </source>
</evidence>
<feature type="compositionally biased region" description="Low complexity" evidence="3">
    <location>
        <begin position="451"/>
        <end position="492"/>
    </location>
</feature>
<dbReference type="InterPro" id="IPR000668">
    <property type="entry name" value="Peptidase_C1A_C"/>
</dbReference>
<dbReference type="Pfam" id="PF00112">
    <property type="entry name" value="Peptidase_C1"/>
    <property type="match status" value="1"/>
</dbReference>
<dbReference type="GO" id="GO:0008234">
    <property type="term" value="F:cysteine-type peptidase activity"/>
    <property type="evidence" value="ECO:0007669"/>
    <property type="project" value="InterPro"/>
</dbReference>
<dbReference type="Pfam" id="PF00188">
    <property type="entry name" value="CAP"/>
    <property type="match status" value="1"/>
</dbReference>
<dbReference type="InterPro" id="IPR000169">
    <property type="entry name" value="Pept_cys_AS"/>
</dbReference>
<dbReference type="VEuPathDB" id="FungiDB:AeMF1_014307"/>
<dbReference type="InterPro" id="IPR035940">
    <property type="entry name" value="CAP_sf"/>
</dbReference>
<proteinExistence type="inferred from homology"/>
<organism evidence="7 8">
    <name type="scientific">Aphanomyces euteiches</name>
    <dbReference type="NCBI Taxonomy" id="100861"/>
    <lineage>
        <taxon>Eukaryota</taxon>
        <taxon>Sar</taxon>
        <taxon>Stramenopiles</taxon>
        <taxon>Oomycota</taxon>
        <taxon>Saprolegniomycetes</taxon>
        <taxon>Saprolegniales</taxon>
        <taxon>Verrucalvaceae</taxon>
        <taxon>Aphanomyces</taxon>
    </lineage>
</organism>
<evidence type="ECO:0000256" key="1">
    <source>
        <dbReference type="ARBA" id="ARBA00008455"/>
    </source>
</evidence>
<evidence type="ECO:0000313" key="7">
    <source>
        <dbReference type="EMBL" id="KAF0730895.1"/>
    </source>
</evidence>
<dbReference type="CDD" id="cd02248">
    <property type="entry name" value="Peptidase_C1A"/>
    <property type="match status" value="1"/>
</dbReference>
<dbReference type="AlphaFoldDB" id="A0A6G0WTX6"/>
<evidence type="ECO:0000256" key="4">
    <source>
        <dbReference type="SAM" id="SignalP"/>
    </source>
</evidence>
<feature type="signal peptide" evidence="4">
    <location>
        <begin position="1"/>
        <end position="17"/>
    </location>
</feature>
<keyword evidence="4" id="KW-0732">Signal</keyword>
<dbReference type="InterPro" id="IPR013128">
    <property type="entry name" value="Peptidase_C1A"/>
</dbReference>
<dbReference type="PANTHER" id="PTHR12411">
    <property type="entry name" value="CYSTEINE PROTEASE FAMILY C1-RELATED"/>
    <property type="match status" value="1"/>
</dbReference>
<evidence type="ECO:0000259" key="5">
    <source>
        <dbReference type="SMART" id="SM00198"/>
    </source>
</evidence>
<dbReference type="SUPFAM" id="SSF55797">
    <property type="entry name" value="PR-1-like"/>
    <property type="match status" value="1"/>
</dbReference>
<evidence type="ECO:0000256" key="3">
    <source>
        <dbReference type="SAM" id="MobiDB-lite"/>
    </source>
</evidence>
<protein>
    <recommendedName>
        <fullName evidence="9">Peptidase C1A papain C-terminal domain-containing protein</fullName>
    </recommendedName>
</protein>
<dbReference type="GO" id="GO:0006508">
    <property type="term" value="P:proteolysis"/>
    <property type="evidence" value="ECO:0007669"/>
    <property type="project" value="InterPro"/>
</dbReference>
<sequence>MKTSLLFLPTLSTSALARVAYSSLGVDEQADVKQQLAKWKTLYAPLATKHGFVPETGIESVSVVDSHTDEELARFHNTLQDVATAQKNNPHAVFSPFNVFALLTPAEFSKIFQNSFVARNVSAGQPLRALESTVSAGGGSIDWSTSTCSSPVKDQGDCGDCWAFSAVGTAEFAHCIATGENLDLSEQQVASCDTASSGCNGGYPSAAIDYQHNGGICLESAYPYTSGTTGQTGSCQSSCTKKTLSIGETVQTEGEDPLVAALNKQPVSVVVEAGNEVWRNYKSGVVTQCPGKQSDHAVIAVGYGTSTHDYFKIKNSWGAQWGDSGYIYLQRGVGGKGMCNVVEGISFPMLTGTSPTTAPPSPSTDEPTALPTSSPTPKPPSTTATRSPTVGPTTTKSPKTQKPPKTKTPTRTTGSPETFAPTDSPATPAPSTSLPSPTTIPTTPPSKKRTTTPATTLPVAPKTASPTTRVPITTSTPTKKPTTTTTTPAPGSSGTGIQGQLIMQTNKIRAAHGLGPVTWDAALAADMQKFADSCPGFNHGGPEGWQNLATFEPCSGDACLKIVGAAWLWYNEEETKWNYNANKCNGDWSVCGHFSNMMAPGVTQIACGWSQCSKGNSYVWCNYESSEMNPVVPRIRGMTKQQLLASLTA</sequence>
<feature type="compositionally biased region" description="Low complexity" evidence="3">
    <location>
        <begin position="381"/>
        <end position="400"/>
    </location>
</feature>
<dbReference type="Proteomes" id="UP000481153">
    <property type="component" value="Unassembled WGS sequence"/>
</dbReference>
<evidence type="ECO:0000259" key="6">
    <source>
        <dbReference type="SMART" id="SM00645"/>
    </source>
</evidence>
<reference evidence="7 8" key="1">
    <citation type="submission" date="2019-07" db="EMBL/GenBank/DDBJ databases">
        <title>Genomics analysis of Aphanomyces spp. identifies a new class of oomycete effector associated with host adaptation.</title>
        <authorList>
            <person name="Gaulin E."/>
        </authorList>
    </citation>
    <scope>NUCLEOTIDE SEQUENCE [LARGE SCALE GENOMIC DNA]</scope>
    <source>
        <strain evidence="7 8">ATCC 201684</strain>
    </source>
</reference>
<dbReference type="CDD" id="cd05380">
    <property type="entry name" value="CAP_euk"/>
    <property type="match status" value="1"/>
</dbReference>
<feature type="region of interest" description="Disordered" evidence="3">
    <location>
        <begin position="351"/>
        <end position="497"/>
    </location>
</feature>
<comment type="caution">
    <text evidence="7">The sequence shown here is derived from an EMBL/GenBank/DDBJ whole genome shotgun (WGS) entry which is preliminary data.</text>
</comment>
<dbReference type="SUPFAM" id="SSF54001">
    <property type="entry name" value="Cysteine proteinases"/>
    <property type="match status" value="1"/>
</dbReference>
<feature type="compositionally biased region" description="Low complexity" evidence="3">
    <location>
        <begin position="363"/>
        <end position="373"/>
    </location>
</feature>
<dbReference type="EMBL" id="VJMJ01000149">
    <property type="protein sequence ID" value="KAF0730895.1"/>
    <property type="molecule type" value="Genomic_DNA"/>
</dbReference>
<gene>
    <name evidence="7" type="ORF">Ae201684_011777</name>
</gene>
<keyword evidence="2" id="KW-0865">Zymogen</keyword>
<evidence type="ECO:0000313" key="8">
    <source>
        <dbReference type="Proteomes" id="UP000481153"/>
    </source>
</evidence>
<dbReference type="SMART" id="SM00645">
    <property type="entry name" value="Pept_C1"/>
    <property type="match status" value="1"/>
</dbReference>
<feature type="compositionally biased region" description="Low complexity" evidence="3">
    <location>
        <begin position="407"/>
        <end position="441"/>
    </location>
</feature>
<feature type="chain" id="PRO_5026156620" description="Peptidase C1A papain C-terminal domain-containing protein" evidence="4">
    <location>
        <begin position="18"/>
        <end position="649"/>
    </location>
</feature>
<dbReference type="Gene3D" id="3.40.33.10">
    <property type="entry name" value="CAP"/>
    <property type="match status" value="1"/>
</dbReference>
<evidence type="ECO:0008006" key="9">
    <source>
        <dbReference type="Google" id="ProtNLM"/>
    </source>
</evidence>
<keyword evidence="8" id="KW-1185">Reference proteome</keyword>
<accession>A0A6G0WTX6</accession>
<dbReference type="InterPro" id="IPR014044">
    <property type="entry name" value="CAP_dom"/>
</dbReference>
<dbReference type="InterPro" id="IPR039417">
    <property type="entry name" value="Peptidase_C1A_papain-like"/>
</dbReference>
<name>A0A6G0WTX6_9STRA</name>
<feature type="domain" description="Peptidase C1A papain C-terminal" evidence="6">
    <location>
        <begin position="137"/>
        <end position="349"/>
    </location>
</feature>
<comment type="similarity">
    <text evidence="1">Belongs to the peptidase C1 family.</text>
</comment>
<dbReference type="PROSITE" id="PS00139">
    <property type="entry name" value="THIOL_PROTEASE_CYS"/>
    <property type="match status" value="1"/>
</dbReference>
<dbReference type="InterPro" id="IPR038765">
    <property type="entry name" value="Papain-like_cys_pep_sf"/>
</dbReference>
<dbReference type="SMART" id="SM00198">
    <property type="entry name" value="SCP"/>
    <property type="match status" value="1"/>
</dbReference>
<dbReference type="PRINTS" id="PR01217">
    <property type="entry name" value="PRICHEXTENSN"/>
</dbReference>
<dbReference type="Gene3D" id="3.90.70.10">
    <property type="entry name" value="Cysteine proteinases"/>
    <property type="match status" value="1"/>
</dbReference>
<feature type="domain" description="SCP" evidence="5">
    <location>
        <begin position="496"/>
        <end position="625"/>
    </location>
</feature>